<keyword evidence="2" id="KW-0472">Membrane</keyword>
<protein>
    <submittedName>
        <fullName evidence="3">Uncharacterized protein</fullName>
    </submittedName>
</protein>
<evidence type="ECO:0000256" key="1">
    <source>
        <dbReference type="SAM" id="MobiDB-lite"/>
    </source>
</evidence>
<feature type="region of interest" description="Disordered" evidence="1">
    <location>
        <begin position="1"/>
        <end position="21"/>
    </location>
</feature>
<accession>A0A318LN54</accession>
<evidence type="ECO:0000313" key="4">
    <source>
        <dbReference type="Proteomes" id="UP000247892"/>
    </source>
</evidence>
<feature type="transmembrane region" description="Helical" evidence="2">
    <location>
        <begin position="244"/>
        <end position="267"/>
    </location>
</feature>
<dbReference type="OrthoDB" id="3637902at2"/>
<evidence type="ECO:0000256" key="2">
    <source>
        <dbReference type="SAM" id="Phobius"/>
    </source>
</evidence>
<feature type="transmembrane region" description="Helical" evidence="2">
    <location>
        <begin position="212"/>
        <end position="232"/>
    </location>
</feature>
<dbReference type="EMBL" id="MASU01000005">
    <property type="protein sequence ID" value="PXY35801.1"/>
    <property type="molecule type" value="Genomic_DNA"/>
</dbReference>
<dbReference type="Proteomes" id="UP000247892">
    <property type="component" value="Unassembled WGS sequence"/>
</dbReference>
<keyword evidence="2" id="KW-1133">Transmembrane helix</keyword>
<feature type="transmembrane region" description="Helical" evidence="2">
    <location>
        <begin position="64"/>
        <end position="88"/>
    </location>
</feature>
<proteinExistence type="predicted"/>
<comment type="caution">
    <text evidence="3">The sequence shown here is derived from an EMBL/GenBank/DDBJ whole genome shotgun (WGS) entry which is preliminary data.</text>
</comment>
<evidence type="ECO:0000313" key="3">
    <source>
        <dbReference type="EMBL" id="PXY35801.1"/>
    </source>
</evidence>
<gene>
    <name evidence="3" type="ORF">BA062_09980</name>
</gene>
<name>A0A318LN54_9PSEU</name>
<keyword evidence="4" id="KW-1185">Reference proteome</keyword>
<dbReference type="RefSeq" id="WP_110335807.1">
    <property type="nucleotide sequence ID" value="NZ_MASU01000005.1"/>
</dbReference>
<keyword evidence="2" id="KW-0812">Transmembrane</keyword>
<feature type="transmembrane region" description="Helical" evidence="2">
    <location>
        <begin position="42"/>
        <end position="58"/>
    </location>
</feature>
<sequence>MNDPATEYRPGPFSPLGGRPTRDEPVLAPVFGSWRDMVGRTLLLHPLGAAAGVVLLVLDGGQSGLAAPVLLVATLGPLWLNNLTAWFVSVAPTKRLLDEPGRYVTAREGGLRYSTLAVALRIADVPEERWVLLRLGAGARAQLRADPRLWLVGPGRKGVALAATPGSAMLRVARVQSRPPRGARPVTPLAYGPSAPCDDAAVQAHMRSRRRISALSSVWWLLVLGWLVQSHLPVLLRTEDPGRNAWVLAAALAIAGLAVFSAGAYLTEFVRAGRAGRALTWTPLPATIDGEIEHSGHLTAHAKGRVRLPDGTERLVSFAGVSPDLLADVASSGLLWVLGALRHGGRAVAGVPGRPLAESVTLGRRTMEG</sequence>
<dbReference type="AlphaFoldDB" id="A0A318LN54"/>
<reference evidence="3 4" key="1">
    <citation type="submission" date="2016-07" db="EMBL/GenBank/DDBJ databases">
        <title>Draft genome sequence of Prauserella sp. YIM 121212, isolated from alkaline soil.</title>
        <authorList>
            <person name="Ruckert C."/>
            <person name="Albersmeier A."/>
            <person name="Jiang C.-L."/>
            <person name="Jiang Y."/>
            <person name="Kalinowski J."/>
            <person name="Schneider O."/>
            <person name="Winkler A."/>
            <person name="Zotchev S.B."/>
        </authorList>
    </citation>
    <scope>NUCLEOTIDE SEQUENCE [LARGE SCALE GENOMIC DNA]</scope>
    <source>
        <strain evidence="3 4">YIM 121212</strain>
    </source>
</reference>
<organism evidence="3 4">
    <name type="scientific">Prauserella flavalba</name>
    <dbReference type="NCBI Taxonomy" id="1477506"/>
    <lineage>
        <taxon>Bacteria</taxon>
        <taxon>Bacillati</taxon>
        <taxon>Actinomycetota</taxon>
        <taxon>Actinomycetes</taxon>
        <taxon>Pseudonocardiales</taxon>
        <taxon>Pseudonocardiaceae</taxon>
        <taxon>Prauserella</taxon>
    </lineage>
</organism>